<dbReference type="OrthoDB" id="5502211at2"/>
<dbReference type="GO" id="GO:0008168">
    <property type="term" value="F:methyltransferase activity"/>
    <property type="evidence" value="ECO:0007669"/>
    <property type="project" value="UniProtKB-KW"/>
</dbReference>
<dbReference type="InterPro" id="IPR029063">
    <property type="entry name" value="SAM-dependent_MTases_sf"/>
</dbReference>
<reference evidence="2 3" key="1">
    <citation type="submission" date="2019-03" db="EMBL/GenBank/DDBJ databases">
        <title>Freshwater and sediment microbial communities from various areas in North America, analyzing microbe dynamics in response to fracking.</title>
        <authorList>
            <person name="Lamendella R."/>
        </authorList>
    </citation>
    <scope>NUCLEOTIDE SEQUENCE [LARGE SCALE GENOMIC DNA]</scope>
    <source>
        <strain evidence="2 3">114D</strain>
    </source>
</reference>
<keyword evidence="2" id="KW-0808">Transferase</keyword>
<dbReference type="Proteomes" id="UP000294848">
    <property type="component" value="Unassembled WGS sequence"/>
</dbReference>
<accession>A0A4R6H0N2</accession>
<protein>
    <submittedName>
        <fullName evidence="2">Methyltransferase family protein</fullName>
    </submittedName>
</protein>
<dbReference type="Pfam" id="PF13679">
    <property type="entry name" value="Methyltransf_32"/>
    <property type="match status" value="1"/>
</dbReference>
<dbReference type="PANTHER" id="PTHR13369:SF3">
    <property type="entry name" value="METHYLTRANSFERASE DOMAIN-CONTAINING PROTEIN"/>
    <property type="match status" value="1"/>
</dbReference>
<dbReference type="RefSeq" id="WP_133465227.1">
    <property type="nucleotide sequence ID" value="NZ_SNWI01000005.1"/>
</dbReference>
<comment type="caution">
    <text evidence="2">The sequence shown here is derived from an EMBL/GenBank/DDBJ whole genome shotgun (WGS) entry which is preliminary data.</text>
</comment>
<sequence length="267" mass="31419">MLLNKELREKLNELFYLIKLQNSQFQSSLDKQVKIEQVLAYLEIIHAELRRTSAKRKLVLIDSAAGNCYLSYLIYYFYRELEGRELEIHCVDHNAKLMRQNEELARKMNFDDLYFHAGDIDTFSLEKEVDAVYSLHACDTATDKTMFMGLRLQARFIFSVACCQNSIQIKSGLLKSVIRHKAVRDRALMMIADSMRALLLEKGGYKVDIFDFVSSRFTDKNTMVRAVRKSFKKVLNPDEEYERIYQEFKMKPHLELLLKQQEEQEVV</sequence>
<dbReference type="InterPro" id="IPR025714">
    <property type="entry name" value="Methyltranfer_dom"/>
</dbReference>
<dbReference type="PANTHER" id="PTHR13369">
    <property type="match status" value="1"/>
</dbReference>
<evidence type="ECO:0000259" key="1">
    <source>
        <dbReference type="Pfam" id="PF13679"/>
    </source>
</evidence>
<organism evidence="2 3">
    <name type="scientific">Sunxiuqinia elliptica</name>
    <dbReference type="NCBI Taxonomy" id="655355"/>
    <lineage>
        <taxon>Bacteria</taxon>
        <taxon>Pseudomonadati</taxon>
        <taxon>Bacteroidota</taxon>
        <taxon>Bacteroidia</taxon>
        <taxon>Marinilabiliales</taxon>
        <taxon>Prolixibacteraceae</taxon>
        <taxon>Sunxiuqinia</taxon>
    </lineage>
</organism>
<name>A0A4R6H0N2_9BACT</name>
<keyword evidence="2" id="KW-0489">Methyltransferase</keyword>
<gene>
    <name evidence="2" type="ORF">DET52_105174</name>
</gene>
<dbReference type="Gene3D" id="3.40.50.150">
    <property type="entry name" value="Vaccinia Virus protein VP39"/>
    <property type="match status" value="1"/>
</dbReference>
<dbReference type="GO" id="GO:0005737">
    <property type="term" value="C:cytoplasm"/>
    <property type="evidence" value="ECO:0007669"/>
    <property type="project" value="TreeGrafter"/>
</dbReference>
<evidence type="ECO:0000313" key="3">
    <source>
        <dbReference type="Proteomes" id="UP000294848"/>
    </source>
</evidence>
<dbReference type="GO" id="GO:0032259">
    <property type="term" value="P:methylation"/>
    <property type="evidence" value="ECO:0007669"/>
    <property type="project" value="UniProtKB-KW"/>
</dbReference>
<dbReference type="SUPFAM" id="SSF53335">
    <property type="entry name" value="S-adenosyl-L-methionine-dependent methyltransferases"/>
    <property type="match status" value="1"/>
</dbReference>
<proteinExistence type="predicted"/>
<evidence type="ECO:0000313" key="2">
    <source>
        <dbReference type="EMBL" id="TDO01317.1"/>
    </source>
</evidence>
<dbReference type="EMBL" id="SNWI01000005">
    <property type="protein sequence ID" value="TDO01317.1"/>
    <property type="molecule type" value="Genomic_DNA"/>
</dbReference>
<feature type="domain" description="Methyltransferase" evidence="1">
    <location>
        <begin position="34"/>
        <end position="168"/>
    </location>
</feature>
<dbReference type="AlphaFoldDB" id="A0A4R6H0N2"/>